<name>A0ABW4P2Z7_9NOCA</name>
<evidence type="ECO:0000313" key="5">
    <source>
        <dbReference type="EMBL" id="MFD1812476.1"/>
    </source>
</evidence>
<accession>A0ABW4P2Z7</accession>
<keyword evidence="3" id="KW-0804">Transcription</keyword>
<dbReference type="Pfam" id="PF09339">
    <property type="entry name" value="HTH_IclR"/>
    <property type="match status" value="1"/>
</dbReference>
<dbReference type="Gene3D" id="3.30.450.40">
    <property type="match status" value="1"/>
</dbReference>
<dbReference type="InterPro" id="IPR029016">
    <property type="entry name" value="GAF-like_dom_sf"/>
</dbReference>
<reference evidence="6" key="1">
    <citation type="journal article" date="2019" name="Int. J. Syst. Evol. Microbiol.">
        <title>The Global Catalogue of Microorganisms (GCM) 10K type strain sequencing project: providing services to taxonomists for standard genome sequencing and annotation.</title>
        <authorList>
            <consortium name="The Broad Institute Genomics Platform"/>
            <consortium name="The Broad Institute Genome Sequencing Center for Infectious Disease"/>
            <person name="Wu L."/>
            <person name="Ma J."/>
        </authorList>
    </citation>
    <scope>NUCLEOTIDE SEQUENCE [LARGE SCALE GENOMIC DNA]</scope>
    <source>
        <strain evidence="6">DT72</strain>
    </source>
</reference>
<dbReference type="InterPro" id="IPR014757">
    <property type="entry name" value="Tscrpt_reg_IclR_C"/>
</dbReference>
<feature type="domain" description="IclR-ED" evidence="4">
    <location>
        <begin position="69"/>
        <end position="243"/>
    </location>
</feature>
<comment type="caution">
    <text evidence="5">The sequence shown here is derived from an EMBL/GenBank/DDBJ whole genome shotgun (WGS) entry which is preliminary data.</text>
</comment>
<dbReference type="Gene3D" id="1.10.10.10">
    <property type="entry name" value="Winged helix-like DNA-binding domain superfamily/Winged helix DNA-binding domain"/>
    <property type="match status" value="1"/>
</dbReference>
<sequence length="243" mass="26227">MTAPTRTGVARRLFSVLEAFEGTTEPLRLHEIAARCTLSPATTLRMVRELVDWGALDRLVDGRYRVGMRMWSLGSHAPCVQRIQRETTWHVRSLAAASGRTVVLGAVIGGVVVIVDRAHGPRQGGAPVEIGDRFPLHATAVGKVFLAAGDPPDSITERFTRYTLDAAALPADLARVRRTGIAREREEYRYGRYGAAAGIRGPSGRMSAALGIVGTGSADEQRWVSLLEETVGAVADSIMRPDV</sequence>
<dbReference type="InterPro" id="IPR036390">
    <property type="entry name" value="WH_DNA-bd_sf"/>
</dbReference>
<evidence type="ECO:0000313" key="6">
    <source>
        <dbReference type="Proteomes" id="UP001597286"/>
    </source>
</evidence>
<dbReference type="Proteomes" id="UP001597286">
    <property type="component" value="Unassembled WGS sequence"/>
</dbReference>
<keyword evidence="1" id="KW-0805">Transcription regulation</keyword>
<organism evidence="5 6">
    <name type="scientific">Rhodococcus gannanensis</name>
    <dbReference type="NCBI Taxonomy" id="1960308"/>
    <lineage>
        <taxon>Bacteria</taxon>
        <taxon>Bacillati</taxon>
        <taxon>Actinomycetota</taxon>
        <taxon>Actinomycetes</taxon>
        <taxon>Mycobacteriales</taxon>
        <taxon>Nocardiaceae</taxon>
        <taxon>Rhodococcus</taxon>
    </lineage>
</organism>
<keyword evidence="2" id="KW-0238">DNA-binding</keyword>
<evidence type="ECO:0000259" key="4">
    <source>
        <dbReference type="PROSITE" id="PS51078"/>
    </source>
</evidence>
<dbReference type="SUPFAM" id="SSF46785">
    <property type="entry name" value="Winged helix' DNA-binding domain"/>
    <property type="match status" value="1"/>
</dbReference>
<dbReference type="PANTHER" id="PTHR30136:SF24">
    <property type="entry name" value="HTH-TYPE TRANSCRIPTIONAL REPRESSOR ALLR"/>
    <property type="match status" value="1"/>
</dbReference>
<dbReference type="PROSITE" id="PS51078">
    <property type="entry name" value="ICLR_ED"/>
    <property type="match status" value="1"/>
</dbReference>
<dbReference type="EMBL" id="JBHUFB010000009">
    <property type="protein sequence ID" value="MFD1812476.1"/>
    <property type="molecule type" value="Genomic_DNA"/>
</dbReference>
<protein>
    <submittedName>
        <fullName evidence="5">IclR family transcriptional regulator</fullName>
    </submittedName>
</protein>
<evidence type="ECO:0000256" key="2">
    <source>
        <dbReference type="ARBA" id="ARBA00023125"/>
    </source>
</evidence>
<proteinExistence type="predicted"/>
<evidence type="ECO:0000256" key="3">
    <source>
        <dbReference type="ARBA" id="ARBA00023163"/>
    </source>
</evidence>
<keyword evidence="6" id="KW-1185">Reference proteome</keyword>
<dbReference type="Pfam" id="PF01614">
    <property type="entry name" value="IclR_C"/>
    <property type="match status" value="1"/>
</dbReference>
<gene>
    <name evidence="5" type="ORF">ACFSJG_09650</name>
</gene>
<dbReference type="InterPro" id="IPR050707">
    <property type="entry name" value="HTH_MetabolicPath_Reg"/>
</dbReference>
<dbReference type="InterPro" id="IPR036388">
    <property type="entry name" value="WH-like_DNA-bd_sf"/>
</dbReference>
<dbReference type="SUPFAM" id="SSF55781">
    <property type="entry name" value="GAF domain-like"/>
    <property type="match status" value="1"/>
</dbReference>
<dbReference type="InterPro" id="IPR005471">
    <property type="entry name" value="Tscrpt_reg_IclR_N"/>
</dbReference>
<dbReference type="RefSeq" id="WP_378484977.1">
    <property type="nucleotide sequence ID" value="NZ_JBHUFB010000009.1"/>
</dbReference>
<dbReference type="PANTHER" id="PTHR30136">
    <property type="entry name" value="HELIX-TURN-HELIX TRANSCRIPTIONAL REGULATOR, ICLR FAMILY"/>
    <property type="match status" value="1"/>
</dbReference>
<dbReference type="SMART" id="SM00346">
    <property type="entry name" value="HTH_ICLR"/>
    <property type="match status" value="1"/>
</dbReference>
<evidence type="ECO:0000256" key="1">
    <source>
        <dbReference type="ARBA" id="ARBA00023015"/>
    </source>
</evidence>